<dbReference type="InterPro" id="IPR008253">
    <property type="entry name" value="Marvel"/>
</dbReference>
<comment type="similarity">
    <text evidence="2">Belongs to the synaptophysin/synaptobrevin family.</text>
</comment>
<feature type="transmembrane region" description="Helical" evidence="8">
    <location>
        <begin position="12"/>
        <end position="31"/>
    </location>
</feature>
<dbReference type="PANTHER" id="PTHR10306:SF17">
    <property type="entry name" value="MARVEL DOMAIN-CONTAINING PROTEIN"/>
    <property type="match status" value="1"/>
</dbReference>
<feature type="domain" description="MARVEL" evidence="9">
    <location>
        <begin position="8"/>
        <end position="207"/>
    </location>
</feature>
<sequence length="218" mass="24053">MAGLNLSTFKYPIGFIKLIEFLFTVIAIAAVNSWGGEVNYSCPPNSTTTTKSFSTFSLSDVDFKCDNKSSHVWTSENNSGGSAGFFYFVNVTGLIYTLVAMFVYVILWQLYQNEKRIALGDLAITALLFVLFFLCSSIWWAGANNIGRATSDETLGELFNKSSATLGGAKYISRSVNNGKLAISVLSDWVCVLCFALNCWFIWKEIVPRSQENPTSIA</sequence>
<dbReference type="Proteomes" id="UP000218231">
    <property type="component" value="Unassembled WGS sequence"/>
</dbReference>
<reference evidence="10 11" key="1">
    <citation type="journal article" date="2017" name="Curr. Biol.">
        <title>Genome architecture and evolution of a unichromosomal asexual nematode.</title>
        <authorList>
            <person name="Fradin H."/>
            <person name="Zegar C."/>
            <person name="Gutwein M."/>
            <person name="Lucas J."/>
            <person name="Kovtun M."/>
            <person name="Corcoran D."/>
            <person name="Baugh L.R."/>
            <person name="Kiontke K."/>
            <person name="Gunsalus K."/>
            <person name="Fitch D.H."/>
            <person name="Piano F."/>
        </authorList>
    </citation>
    <scope>NUCLEOTIDE SEQUENCE [LARGE SCALE GENOMIC DNA]</scope>
    <source>
        <strain evidence="10">PF1309</strain>
    </source>
</reference>
<accession>A0A2A2JXQ3</accession>
<evidence type="ECO:0000256" key="6">
    <source>
        <dbReference type="ARBA" id="ARBA00023180"/>
    </source>
</evidence>
<evidence type="ECO:0000256" key="3">
    <source>
        <dbReference type="ARBA" id="ARBA00022692"/>
    </source>
</evidence>
<feature type="transmembrane region" description="Helical" evidence="8">
    <location>
        <begin position="85"/>
        <end position="107"/>
    </location>
</feature>
<keyword evidence="5 7" id="KW-0472">Membrane</keyword>
<evidence type="ECO:0000256" key="8">
    <source>
        <dbReference type="SAM" id="Phobius"/>
    </source>
</evidence>
<protein>
    <recommendedName>
        <fullName evidence="9">MARVEL domain-containing protein</fullName>
    </recommendedName>
</protein>
<organism evidence="10 11">
    <name type="scientific">Diploscapter pachys</name>
    <dbReference type="NCBI Taxonomy" id="2018661"/>
    <lineage>
        <taxon>Eukaryota</taxon>
        <taxon>Metazoa</taxon>
        <taxon>Ecdysozoa</taxon>
        <taxon>Nematoda</taxon>
        <taxon>Chromadorea</taxon>
        <taxon>Rhabditida</taxon>
        <taxon>Rhabditina</taxon>
        <taxon>Rhabditomorpha</taxon>
        <taxon>Rhabditoidea</taxon>
        <taxon>Rhabditidae</taxon>
        <taxon>Diploscapter</taxon>
    </lineage>
</organism>
<evidence type="ECO:0000256" key="5">
    <source>
        <dbReference type="ARBA" id="ARBA00023136"/>
    </source>
</evidence>
<feature type="transmembrane region" description="Helical" evidence="8">
    <location>
        <begin position="181"/>
        <end position="203"/>
    </location>
</feature>
<comment type="caution">
    <text evidence="10">The sequence shown here is derived from an EMBL/GenBank/DDBJ whole genome shotgun (WGS) entry which is preliminary data.</text>
</comment>
<keyword evidence="3 7" id="KW-0812">Transmembrane</keyword>
<keyword evidence="6" id="KW-0325">Glycoprotein</keyword>
<evidence type="ECO:0000256" key="1">
    <source>
        <dbReference type="ARBA" id="ARBA00004141"/>
    </source>
</evidence>
<keyword evidence="11" id="KW-1185">Reference proteome</keyword>
<dbReference type="EMBL" id="LIAE01010091">
    <property type="protein sequence ID" value="PAV66546.1"/>
    <property type="molecule type" value="Genomic_DNA"/>
</dbReference>
<dbReference type="Pfam" id="PF01284">
    <property type="entry name" value="MARVEL"/>
    <property type="match status" value="1"/>
</dbReference>
<feature type="transmembrane region" description="Helical" evidence="8">
    <location>
        <begin position="119"/>
        <end position="141"/>
    </location>
</feature>
<dbReference type="InterPro" id="IPR001285">
    <property type="entry name" value="Synaptophysin/porin"/>
</dbReference>
<keyword evidence="4 8" id="KW-1133">Transmembrane helix</keyword>
<dbReference type="GO" id="GO:0030672">
    <property type="term" value="C:synaptic vesicle membrane"/>
    <property type="evidence" value="ECO:0007669"/>
    <property type="project" value="TreeGrafter"/>
</dbReference>
<proteinExistence type="inferred from homology"/>
<comment type="subcellular location">
    <subcellularLocation>
        <location evidence="1">Membrane</location>
        <topology evidence="1">Multi-pass membrane protein</topology>
    </subcellularLocation>
</comment>
<evidence type="ECO:0000259" key="9">
    <source>
        <dbReference type="PROSITE" id="PS51225"/>
    </source>
</evidence>
<name>A0A2A2JXQ3_9BILA</name>
<evidence type="ECO:0000313" key="10">
    <source>
        <dbReference type="EMBL" id="PAV66546.1"/>
    </source>
</evidence>
<evidence type="ECO:0000256" key="7">
    <source>
        <dbReference type="PROSITE-ProRule" id="PRU00581"/>
    </source>
</evidence>
<dbReference type="PANTHER" id="PTHR10306">
    <property type="entry name" value="SYNAPTOPHYSIN"/>
    <property type="match status" value="1"/>
</dbReference>
<evidence type="ECO:0000256" key="4">
    <source>
        <dbReference type="ARBA" id="ARBA00022989"/>
    </source>
</evidence>
<evidence type="ECO:0000313" key="11">
    <source>
        <dbReference type="Proteomes" id="UP000218231"/>
    </source>
</evidence>
<evidence type="ECO:0000256" key="2">
    <source>
        <dbReference type="ARBA" id="ARBA00006476"/>
    </source>
</evidence>
<gene>
    <name evidence="10" type="ORF">WR25_22553</name>
</gene>
<dbReference type="STRING" id="2018661.A0A2A2JXQ3"/>
<dbReference type="AlphaFoldDB" id="A0A2A2JXQ3"/>
<dbReference type="PROSITE" id="PS51225">
    <property type="entry name" value="MARVEL"/>
    <property type="match status" value="1"/>
</dbReference>
<dbReference type="OrthoDB" id="10006326at2759"/>